<dbReference type="RefSeq" id="WP_012605960.1">
    <property type="nucleotide sequence ID" value="NZ_BJVP01000005.1"/>
</dbReference>
<evidence type="ECO:0000256" key="1">
    <source>
        <dbReference type="SAM" id="MobiDB-lite"/>
    </source>
</evidence>
<feature type="compositionally biased region" description="Polar residues" evidence="1">
    <location>
        <begin position="121"/>
        <end position="135"/>
    </location>
</feature>
<name>A0AAX3WHE1_METEX</name>
<gene>
    <name evidence="2" type="ORF">KEC54_05155</name>
</gene>
<sequence>MTKYLISFAAEAMILSDEELRAASDESHAVIEEAKAAGVYAFGGGIDETIAPVMVGGDGSVSFKTYLGSRLNGGFAVLEVPAREEAVEWARKLATVCRCAQSKTVARSGWSIGKTREWITSPQTGSLSEPSSISTPACLGA</sequence>
<evidence type="ECO:0000313" key="2">
    <source>
        <dbReference type="EMBL" id="WHQ70992.1"/>
    </source>
</evidence>
<dbReference type="Gene3D" id="3.30.70.1060">
    <property type="entry name" value="Dimeric alpha+beta barrel"/>
    <property type="match status" value="1"/>
</dbReference>
<feature type="region of interest" description="Disordered" evidence="1">
    <location>
        <begin position="121"/>
        <end position="141"/>
    </location>
</feature>
<dbReference type="EMBL" id="CP073633">
    <property type="protein sequence ID" value="WHQ70992.1"/>
    <property type="molecule type" value="Genomic_DNA"/>
</dbReference>
<dbReference type="Proteomes" id="UP001223720">
    <property type="component" value="Chromosome"/>
</dbReference>
<protein>
    <recommendedName>
        <fullName evidence="4">YCII-related domain-containing protein</fullName>
    </recommendedName>
</protein>
<organism evidence="2 3">
    <name type="scientific">Methylorubrum extorquens</name>
    <name type="common">Methylobacterium dichloromethanicum</name>
    <name type="synonym">Methylobacterium extorquens</name>
    <dbReference type="NCBI Taxonomy" id="408"/>
    <lineage>
        <taxon>Bacteria</taxon>
        <taxon>Pseudomonadati</taxon>
        <taxon>Pseudomonadota</taxon>
        <taxon>Alphaproteobacteria</taxon>
        <taxon>Hyphomicrobiales</taxon>
        <taxon>Methylobacteriaceae</taxon>
        <taxon>Methylorubrum</taxon>
    </lineage>
</organism>
<proteinExistence type="predicted"/>
<dbReference type="SUPFAM" id="SSF54909">
    <property type="entry name" value="Dimeric alpha+beta barrel"/>
    <property type="match status" value="1"/>
</dbReference>
<evidence type="ECO:0000313" key="3">
    <source>
        <dbReference type="Proteomes" id="UP001223720"/>
    </source>
</evidence>
<dbReference type="InterPro" id="IPR011008">
    <property type="entry name" value="Dimeric_a/b-barrel"/>
</dbReference>
<reference evidence="2" key="1">
    <citation type="journal article" date="2022" name="Biotechnol. Bioprocess Eng.">
        <title>Pan-genome Analysis Reveals Comparative Genomic Features of Central Metabolic Pathways in Methylorubrum extorquens.</title>
        <authorList>
            <person name="Lee G.M."/>
            <person name="Scott-Nevros Z.K."/>
            <person name="Lee S.-M."/>
            <person name="Kim D."/>
        </authorList>
    </citation>
    <scope>NUCLEOTIDE SEQUENCE</scope>
    <source>
        <strain evidence="2">ATCC 55366</strain>
    </source>
</reference>
<dbReference type="GeneID" id="72988462"/>
<dbReference type="AlphaFoldDB" id="A0AAX3WHE1"/>
<accession>A0AAX3WHE1</accession>
<evidence type="ECO:0008006" key="4">
    <source>
        <dbReference type="Google" id="ProtNLM"/>
    </source>
</evidence>